<dbReference type="EMBL" id="LN732236">
    <property type="protein sequence ID" value="CEP15419.1"/>
    <property type="molecule type" value="Genomic_DNA"/>
</dbReference>
<sequence length="39" mass="4116">MNNNDNISFGNSSLSDGASVVSEVELTDMAKLNIDADID</sequence>
<proteinExistence type="predicted"/>
<organism evidence="1 2">
    <name type="scientific">Parasitella parasitica</name>
    <dbReference type="NCBI Taxonomy" id="35722"/>
    <lineage>
        <taxon>Eukaryota</taxon>
        <taxon>Fungi</taxon>
        <taxon>Fungi incertae sedis</taxon>
        <taxon>Mucoromycota</taxon>
        <taxon>Mucoromycotina</taxon>
        <taxon>Mucoromycetes</taxon>
        <taxon>Mucorales</taxon>
        <taxon>Mucorineae</taxon>
        <taxon>Mucoraceae</taxon>
        <taxon>Parasitella</taxon>
    </lineage>
</organism>
<gene>
    <name evidence="1" type="primary">PARPA_09635.1 scaffold 37480</name>
</gene>
<reference evidence="1 2" key="1">
    <citation type="submission" date="2014-09" db="EMBL/GenBank/DDBJ databases">
        <authorList>
            <person name="Ellenberger Sabrina"/>
        </authorList>
    </citation>
    <scope>NUCLEOTIDE SEQUENCE [LARGE SCALE GENOMIC DNA]</scope>
    <source>
        <strain evidence="1 2">CBS 412.66</strain>
    </source>
</reference>
<dbReference type="Proteomes" id="UP000054107">
    <property type="component" value="Unassembled WGS sequence"/>
</dbReference>
<name>A0A0B7NIS6_9FUNG</name>
<dbReference type="AlphaFoldDB" id="A0A0B7NIS6"/>
<evidence type="ECO:0000313" key="2">
    <source>
        <dbReference type="Proteomes" id="UP000054107"/>
    </source>
</evidence>
<protein>
    <submittedName>
        <fullName evidence="1">Uncharacterized protein</fullName>
    </submittedName>
</protein>
<feature type="non-terminal residue" evidence="1">
    <location>
        <position position="39"/>
    </location>
</feature>
<accession>A0A0B7NIS6</accession>
<keyword evidence="2" id="KW-1185">Reference proteome</keyword>
<evidence type="ECO:0000313" key="1">
    <source>
        <dbReference type="EMBL" id="CEP15419.1"/>
    </source>
</evidence>